<evidence type="ECO:0000313" key="2">
    <source>
        <dbReference type="EMBL" id="MBB3974133.1"/>
    </source>
</evidence>
<reference evidence="2 3" key="1">
    <citation type="submission" date="2020-08" db="EMBL/GenBank/DDBJ databases">
        <title>Genomic Encyclopedia of Type Strains, Phase IV (KMG-IV): sequencing the most valuable type-strain genomes for metagenomic binning, comparative biology and taxonomic classification.</title>
        <authorList>
            <person name="Goeker M."/>
        </authorList>
    </citation>
    <scope>NUCLEOTIDE SEQUENCE [LARGE SCALE GENOMIC DNA]</scope>
    <source>
        <strain evidence="2 3">DSM 25481</strain>
    </source>
</reference>
<evidence type="ECO:0000256" key="1">
    <source>
        <dbReference type="SAM" id="MobiDB-lite"/>
    </source>
</evidence>
<gene>
    <name evidence="2" type="ORF">GGR24_002810</name>
</gene>
<accession>A0A7W6GGI4</accession>
<dbReference type="InterPro" id="IPR017026">
    <property type="entry name" value="ImuA"/>
</dbReference>
<dbReference type="InterPro" id="IPR027417">
    <property type="entry name" value="P-loop_NTPase"/>
</dbReference>
<evidence type="ECO:0000313" key="3">
    <source>
        <dbReference type="Proteomes" id="UP000528964"/>
    </source>
</evidence>
<dbReference type="SUPFAM" id="SSF52540">
    <property type="entry name" value="P-loop containing nucleoside triphosphate hydrolases"/>
    <property type="match status" value="1"/>
</dbReference>
<proteinExistence type="predicted"/>
<protein>
    <submittedName>
        <fullName evidence="2">Protein ImuA</fullName>
    </submittedName>
</protein>
<sequence>MGAAEETLGALRSALARIDAGAGRPPRSGSRVTLGVGPVDDALGGGLRRGALHAVTAASAAAAAAASGFAAALAARSIGEGRAVLWIRQDMAGCESGEPWPPGLAELGLDPARIVLFRAPNMDAALKAAETALGCRALAAALIEPYGALRRFDLVAGRRLALAAGRSGVMALLLRTDSSASTAPGLSIAETRWRVSPLASSSAAEDWGWPRATVELVRNRLGPLGRWPLEWADDGRFRLIEPAVAFGDDAGRSAGARSAHPGARFAEPLDRQGAAEGGVFRRRAG</sequence>
<dbReference type="EMBL" id="JACIDR010000004">
    <property type="protein sequence ID" value="MBB3974133.1"/>
    <property type="molecule type" value="Genomic_DNA"/>
</dbReference>
<feature type="region of interest" description="Disordered" evidence="1">
    <location>
        <begin position="252"/>
        <end position="271"/>
    </location>
</feature>
<dbReference type="PIRSF" id="PIRSF034285">
    <property type="entry name" value="UCP034285"/>
    <property type="match status" value="1"/>
</dbReference>
<dbReference type="AlphaFoldDB" id="A0A7W6GGI4"/>
<dbReference type="Proteomes" id="UP000528964">
    <property type="component" value="Unassembled WGS sequence"/>
</dbReference>
<name>A0A7W6GGI4_9HYPH</name>
<dbReference type="RefSeq" id="WP_246398441.1">
    <property type="nucleotide sequence ID" value="NZ_JACIDR010000004.1"/>
</dbReference>
<keyword evidence="3" id="KW-1185">Reference proteome</keyword>
<organism evidence="2 3">
    <name type="scientific">Hansschlegelia beijingensis</name>
    <dbReference type="NCBI Taxonomy" id="1133344"/>
    <lineage>
        <taxon>Bacteria</taxon>
        <taxon>Pseudomonadati</taxon>
        <taxon>Pseudomonadota</taxon>
        <taxon>Alphaproteobacteria</taxon>
        <taxon>Hyphomicrobiales</taxon>
        <taxon>Methylopilaceae</taxon>
        <taxon>Hansschlegelia</taxon>
    </lineage>
</organism>
<comment type="caution">
    <text evidence="2">The sequence shown here is derived from an EMBL/GenBank/DDBJ whole genome shotgun (WGS) entry which is preliminary data.</text>
</comment>
<dbReference type="Gene3D" id="3.40.50.300">
    <property type="entry name" value="P-loop containing nucleotide triphosphate hydrolases"/>
    <property type="match status" value="1"/>
</dbReference>